<evidence type="ECO:0000256" key="12">
    <source>
        <dbReference type="SAM" id="SignalP"/>
    </source>
</evidence>
<dbReference type="GO" id="GO:0015889">
    <property type="term" value="P:cobalamin transport"/>
    <property type="evidence" value="ECO:0007669"/>
    <property type="project" value="TreeGrafter"/>
</dbReference>
<dbReference type="GO" id="GO:0006811">
    <property type="term" value="P:monoatomic ion transport"/>
    <property type="evidence" value="ECO:0007669"/>
    <property type="project" value="UniProtKB-KW"/>
</dbReference>
<evidence type="ECO:0000256" key="4">
    <source>
        <dbReference type="ARBA" id="ARBA00022692"/>
    </source>
</evidence>
<dbReference type="PANTHER" id="PTHR30069">
    <property type="entry name" value="TONB-DEPENDENT OUTER MEMBRANE RECEPTOR"/>
    <property type="match status" value="1"/>
</dbReference>
<evidence type="ECO:0000256" key="6">
    <source>
        <dbReference type="ARBA" id="ARBA00023065"/>
    </source>
</evidence>
<evidence type="ECO:0000256" key="10">
    <source>
        <dbReference type="PROSITE-ProRule" id="PRU01360"/>
    </source>
</evidence>
<evidence type="ECO:0000256" key="7">
    <source>
        <dbReference type="ARBA" id="ARBA00023077"/>
    </source>
</evidence>
<keyword evidence="6" id="KW-0406">Ion transport</keyword>
<feature type="chain" id="PRO_5028858783" evidence="12">
    <location>
        <begin position="26"/>
        <end position="627"/>
    </location>
</feature>
<evidence type="ECO:0000313" key="16">
    <source>
        <dbReference type="Proteomes" id="UP000515804"/>
    </source>
</evidence>
<keyword evidence="3 10" id="KW-1134">Transmembrane beta strand</keyword>
<dbReference type="InterPro" id="IPR012910">
    <property type="entry name" value="Plug_dom"/>
</dbReference>
<keyword evidence="8 10" id="KW-0472">Membrane</keyword>
<evidence type="ECO:0000256" key="8">
    <source>
        <dbReference type="ARBA" id="ARBA00023136"/>
    </source>
</evidence>
<evidence type="ECO:0000256" key="11">
    <source>
        <dbReference type="RuleBase" id="RU003357"/>
    </source>
</evidence>
<keyword evidence="7 11" id="KW-0798">TonB box</keyword>
<dbReference type="Gene3D" id="2.40.170.20">
    <property type="entry name" value="TonB-dependent receptor, beta-barrel domain"/>
    <property type="match status" value="1"/>
</dbReference>
<dbReference type="Gene3D" id="2.170.130.10">
    <property type="entry name" value="TonB-dependent receptor, plug domain"/>
    <property type="match status" value="1"/>
</dbReference>
<dbReference type="InterPro" id="IPR037066">
    <property type="entry name" value="Plug_dom_sf"/>
</dbReference>
<evidence type="ECO:0000259" key="13">
    <source>
        <dbReference type="Pfam" id="PF00593"/>
    </source>
</evidence>
<evidence type="ECO:0000256" key="5">
    <source>
        <dbReference type="ARBA" id="ARBA00022729"/>
    </source>
</evidence>
<dbReference type="Pfam" id="PF07715">
    <property type="entry name" value="Plug"/>
    <property type="match status" value="1"/>
</dbReference>
<dbReference type="PROSITE" id="PS52016">
    <property type="entry name" value="TONB_DEPENDENT_REC_3"/>
    <property type="match status" value="1"/>
</dbReference>
<gene>
    <name evidence="15" type="ORF">H9L16_03160</name>
</gene>
<accession>A0A7G9SS02</accession>
<keyword evidence="9 10" id="KW-0998">Cell outer membrane</keyword>
<dbReference type="Pfam" id="PF00593">
    <property type="entry name" value="TonB_dep_Rec_b-barrel"/>
    <property type="match status" value="1"/>
</dbReference>
<comment type="subcellular location">
    <subcellularLocation>
        <location evidence="1 10">Cell outer membrane</location>
        <topology evidence="1 10">Multi-pass membrane protein</topology>
    </subcellularLocation>
</comment>
<comment type="similarity">
    <text evidence="10 11">Belongs to the TonB-dependent receptor family.</text>
</comment>
<keyword evidence="16" id="KW-1185">Reference proteome</keyword>
<feature type="signal peptide" evidence="12">
    <location>
        <begin position="1"/>
        <end position="25"/>
    </location>
</feature>
<dbReference type="InterPro" id="IPR036942">
    <property type="entry name" value="Beta-barrel_TonB_sf"/>
</dbReference>
<protein>
    <submittedName>
        <fullName evidence="15">TonB-dependent receptor</fullName>
    </submittedName>
</protein>
<evidence type="ECO:0000256" key="9">
    <source>
        <dbReference type="ARBA" id="ARBA00023237"/>
    </source>
</evidence>
<dbReference type="EMBL" id="CP060719">
    <property type="protein sequence ID" value="QNN70627.1"/>
    <property type="molecule type" value="Genomic_DNA"/>
</dbReference>
<dbReference type="CDD" id="cd01347">
    <property type="entry name" value="ligand_gated_channel"/>
    <property type="match status" value="1"/>
</dbReference>
<organism evidence="15 16">
    <name type="scientific">Thermomonas carbonis</name>
    <dbReference type="NCBI Taxonomy" id="1463158"/>
    <lineage>
        <taxon>Bacteria</taxon>
        <taxon>Pseudomonadati</taxon>
        <taxon>Pseudomonadota</taxon>
        <taxon>Gammaproteobacteria</taxon>
        <taxon>Lysobacterales</taxon>
        <taxon>Lysobacteraceae</taxon>
        <taxon>Thermomonas</taxon>
    </lineage>
</organism>
<dbReference type="SUPFAM" id="SSF56935">
    <property type="entry name" value="Porins"/>
    <property type="match status" value="1"/>
</dbReference>
<keyword evidence="4 10" id="KW-0812">Transmembrane</keyword>
<dbReference type="AlphaFoldDB" id="A0A7G9SS02"/>
<dbReference type="InterPro" id="IPR039426">
    <property type="entry name" value="TonB-dep_rcpt-like"/>
</dbReference>
<evidence type="ECO:0000256" key="3">
    <source>
        <dbReference type="ARBA" id="ARBA00022452"/>
    </source>
</evidence>
<dbReference type="RefSeq" id="WP_187553143.1">
    <property type="nucleotide sequence ID" value="NZ_BMZL01000001.1"/>
</dbReference>
<feature type="domain" description="TonB-dependent receptor plug" evidence="14">
    <location>
        <begin position="50"/>
        <end position="153"/>
    </location>
</feature>
<sequence>MKSCNTSLRFSALALALSLPSLAFAQRDDAKDLDNLVVTATRTATTADAALAAVEVIDREQLDASSARSLPELLRGRAGITIVNQGGMGKLSTLFLRGTESDHTLFLVDGIRVGSSTSGLTSLQDIPLSQIERIEIVRGPRSSLYGADAIGGVIQVFTRRGAGGEGVHGRGRIAAGSHGLREASAGVDLRSARGGVGVDVAHQSTDGINACTGTYDPDTWQGAGCFIVPGTHLDRDGYRNNSATVRADFAPNESWQFDARAFRTEGHNDYDGDYQDNSDIVQQVVGGSVRWSPSDALALKLTAGRNTDDSENYSGSTFANRYNTTRDSANLQGDFTVAAGHVVTAGFDWLRDRANVVDPWSPFAESRGNRALFAQYQGTFGVHELQLSARRDDNDQFGGHSTGGIAWGMGFGDGWRVTASHATAFKAPSFNELYYPGSSNPNLDPESSRSSELSLARSGDGWHVQANAYQTNVDDLIAWSSTDFMPVNIEEARIRGVELVATTQLAGWDVRGQIGTLDARNLSPGTNHGKRLARRPQRSARLDLDRDIGDWGFGLSGIAEAARWDDVANGLRVGGYGTVDARVSWRFASDWTLQANLVNAFDRDYQTSAWYAQPGREFALSLRWQPD</sequence>
<keyword evidence="5 12" id="KW-0732">Signal</keyword>
<dbReference type="GO" id="GO:0009279">
    <property type="term" value="C:cell outer membrane"/>
    <property type="evidence" value="ECO:0007669"/>
    <property type="project" value="UniProtKB-SubCell"/>
</dbReference>
<keyword evidence="15" id="KW-0675">Receptor</keyword>
<name>A0A7G9SS02_9GAMM</name>
<evidence type="ECO:0000256" key="2">
    <source>
        <dbReference type="ARBA" id="ARBA00022448"/>
    </source>
</evidence>
<dbReference type="Proteomes" id="UP000515804">
    <property type="component" value="Chromosome"/>
</dbReference>
<reference evidence="15 16" key="1">
    <citation type="submission" date="2020-08" db="EMBL/GenBank/DDBJ databases">
        <title>Genome sequence of Thermomonas carbonis KCTC 42013T.</title>
        <authorList>
            <person name="Hyun D.-W."/>
            <person name="Bae J.-W."/>
        </authorList>
    </citation>
    <scope>NUCLEOTIDE SEQUENCE [LARGE SCALE GENOMIC DNA]</scope>
    <source>
        <strain evidence="15 16">KCTC 42013</strain>
    </source>
</reference>
<keyword evidence="2 10" id="KW-0813">Transport</keyword>
<evidence type="ECO:0000259" key="14">
    <source>
        <dbReference type="Pfam" id="PF07715"/>
    </source>
</evidence>
<dbReference type="PANTHER" id="PTHR30069:SF53">
    <property type="entry name" value="COLICIN I RECEPTOR-RELATED"/>
    <property type="match status" value="1"/>
</dbReference>
<evidence type="ECO:0000313" key="15">
    <source>
        <dbReference type="EMBL" id="QNN70627.1"/>
    </source>
</evidence>
<dbReference type="KEGG" id="tcn:H9L16_03160"/>
<evidence type="ECO:0000256" key="1">
    <source>
        <dbReference type="ARBA" id="ARBA00004571"/>
    </source>
</evidence>
<feature type="domain" description="TonB-dependent receptor-like beta-barrel" evidence="13">
    <location>
        <begin position="235"/>
        <end position="599"/>
    </location>
</feature>
<dbReference type="InterPro" id="IPR000531">
    <property type="entry name" value="Beta-barrel_TonB"/>
</dbReference>
<proteinExistence type="inferred from homology"/>